<evidence type="ECO:0000256" key="1">
    <source>
        <dbReference type="ARBA" id="ARBA00007227"/>
    </source>
</evidence>
<dbReference type="Pfam" id="PF01381">
    <property type="entry name" value="HTH_3"/>
    <property type="match status" value="1"/>
</dbReference>
<dbReference type="InterPro" id="IPR001387">
    <property type="entry name" value="Cro/C1-type_HTH"/>
</dbReference>
<reference evidence="3 4" key="1">
    <citation type="journal article" date="2011" name="J. Bacteriol.">
        <title>Draft genome sequence of the anoxygenic filamentous phototrophic bacterium Oscillochloris trichoides subsp. DG-6.</title>
        <authorList>
            <person name="Kuznetsov B.B."/>
            <person name="Ivanovsky R.N."/>
            <person name="Keppen O.I."/>
            <person name="Sukhacheva M.V."/>
            <person name="Bumazhkin B.K."/>
            <person name="Patutina E.O."/>
            <person name="Beletsky A.V."/>
            <person name="Mardanov A.V."/>
            <person name="Baslerov R.V."/>
            <person name="Panteleeva A.N."/>
            <person name="Kolganova T.V."/>
            <person name="Ravin N.V."/>
            <person name="Skryabin K.G."/>
        </authorList>
    </citation>
    <scope>NUCLEOTIDE SEQUENCE [LARGE SCALE GENOMIC DNA]</scope>
    <source>
        <strain evidence="3 4">DG-6</strain>
    </source>
</reference>
<feature type="domain" description="HTH cro/C1-type" evidence="2">
    <location>
        <begin position="3"/>
        <end position="52"/>
    </location>
</feature>
<dbReference type="STRING" id="765420.OSCT_2329"/>
<dbReference type="AlphaFoldDB" id="E1IG78"/>
<organism evidence="3 4">
    <name type="scientific">Oscillochloris trichoides DG-6</name>
    <dbReference type="NCBI Taxonomy" id="765420"/>
    <lineage>
        <taxon>Bacteria</taxon>
        <taxon>Bacillati</taxon>
        <taxon>Chloroflexota</taxon>
        <taxon>Chloroflexia</taxon>
        <taxon>Chloroflexales</taxon>
        <taxon>Chloroflexineae</taxon>
        <taxon>Oscillochloridaceae</taxon>
        <taxon>Oscillochloris</taxon>
    </lineage>
</organism>
<keyword evidence="4" id="KW-1185">Reference proteome</keyword>
<dbReference type="Gene3D" id="1.10.260.40">
    <property type="entry name" value="lambda repressor-like DNA-binding domains"/>
    <property type="match status" value="1"/>
</dbReference>
<accession>E1IG78</accession>
<dbReference type="PROSITE" id="PS50943">
    <property type="entry name" value="HTH_CROC1"/>
    <property type="match status" value="1"/>
</dbReference>
<proteinExistence type="inferred from homology"/>
<comment type="similarity">
    <text evidence="1">Belongs to the short-chain fatty acyl-CoA assimilation regulator (ScfR) family.</text>
</comment>
<dbReference type="eggNOG" id="COG2856">
    <property type="taxonomic scope" value="Bacteria"/>
</dbReference>
<dbReference type="InterPro" id="IPR052345">
    <property type="entry name" value="Rad_response_metalloprotease"/>
</dbReference>
<dbReference type="InterPro" id="IPR010359">
    <property type="entry name" value="IrrE_HExxH"/>
</dbReference>
<dbReference type="Proteomes" id="UP000054010">
    <property type="component" value="Unassembled WGS sequence"/>
</dbReference>
<dbReference type="CDD" id="cd00093">
    <property type="entry name" value="HTH_XRE"/>
    <property type="match status" value="1"/>
</dbReference>
<dbReference type="GO" id="GO:0003677">
    <property type="term" value="F:DNA binding"/>
    <property type="evidence" value="ECO:0007669"/>
    <property type="project" value="InterPro"/>
</dbReference>
<protein>
    <submittedName>
        <fullName evidence="3">Plasmid maintenance system antidote protein, XRE family</fullName>
    </submittedName>
</protein>
<evidence type="ECO:0000313" key="4">
    <source>
        <dbReference type="Proteomes" id="UP000054010"/>
    </source>
</evidence>
<dbReference type="SUPFAM" id="SSF47413">
    <property type="entry name" value="lambda repressor-like DNA-binding domains"/>
    <property type="match status" value="1"/>
</dbReference>
<evidence type="ECO:0000313" key="3">
    <source>
        <dbReference type="EMBL" id="EFO79812.1"/>
    </source>
</evidence>
<dbReference type="SMART" id="SM00530">
    <property type="entry name" value="HTH_XRE"/>
    <property type="match status" value="1"/>
</dbReference>
<evidence type="ECO:0000259" key="2">
    <source>
        <dbReference type="PROSITE" id="PS50943"/>
    </source>
</evidence>
<dbReference type="eggNOG" id="COG3093">
    <property type="taxonomic scope" value="Bacteria"/>
</dbReference>
<dbReference type="HOGENOM" id="CLU_055824_0_0_0"/>
<dbReference type="InterPro" id="IPR010982">
    <property type="entry name" value="Lambda_DNA-bd_dom_sf"/>
</dbReference>
<comment type="caution">
    <text evidence="3">The sequence shown here is derived from an EMBL/GenBank/DDBJ whole genome shotgun (WGS) entry which is preliminary data.</text>
</comment>
<dbReference type="Pfam" id="PF06114">
    <property type="entry name" value="Peptidase_M78"/>
    <property type="match status" value="1"/>
</dbReference>
<sequence length="337" mass="38728">MLEERGMSQAELAERTGRPKKTINEIIQGKVAITPDTALQFERVLGTPARFWLTREQHYREFLARQNDEERLAPHVAWLDRVPWKEMIKRGWIQQYNEPLDQLREVLRFFGIASPDQWSAVTASYRQSHVFATHEIAVSAWLRQGEVLAQHIDCAPFNADRFREVLHAVRALTCEEPAVFLEQLPTLCAPAGVAVVILPELGQTRIYGAARWLSSTKALIQLSLRYKRDDQFWFSFFHEAAHLVLHGKREAYLDTEDHEQTKREEEANRFAADFLIPRDALHAYLRRRKGVFSIAEVKAFAVQIGIAPGIVVGRLQHDKLVSPTHLNGLKRSLVKQP</sequence>
<dbReference type="Gene3D" id="1.10.10.2910">
    <property type="match status" value="1"/>
</dbReference>
<gene>
    <name evidence="3" type="ORF">OSCT_2329</name>
</gene>
<dbReference type="EMBL" id="ADVR01000101">
    <property type="protein sequence ID" value="EFO79812.1"/>
    <property type="molecule type" value="Genomic_DNA"/>
</dbReference>
<dbReference type="PANTHER" id="PTHR43236:SF1">
    <property type="entry name" value="BLL7220 PROTEIN"/>
    <property type="match status" value="1"/>
</dbReference>
<name>E1IG78_9CHLR</name>
<dbReference type="PANTHER" id="PTHR43236">
    <property type="entry name" value="ANTITOXIN HIGA1"/>
    <property type="match status" value="1"/>
</dbReference>